<dbReference type="InterPro" id="IPR016024">
    <property type="entry name" value="ARM-type_fold"/>
</dbReference>
<dbReference type="eggNOG" id="KOG2274">
    <property type="taxonomic scope" value="Eukaryota"/>
</dbReference>
<protein>
    <recommendedName>
        <fullName evidence="5">Importin N-terminal domain-containing protein</fullName>
    </recommendedName>
</protein>
<evidence type="ECO:0000259" key="5">
    <source>
        <dbReference type="PROSITE" id="PS50166"/>
    </source>
</evidence>
<dbReference type="GO" id="GO:0005635">
    <property type="term" value="C:nuclear envelope"/>
    <property type="evidence" value="ECO:0007669"/>
    <property type="project" value="TreeGrafter"/>
</dbReference>
<feature type="domain" description="Importin N-terminal" evidence="5">
    <location>
        <begin position="24"/>
        <end position="97"/>
    </location>
</feature>
<dbReference type="Pfam" id="PF25018">
    <property type="entry name" value="HEAT_IPO9_c"/>
    <property type="match status" value="1"/>
</dbReference>
<reference evidence="6 7" key="1">
    <citation type="submission" date="2012-04" db="EMBL/GenBank/DDBJ databases">
        <title>The Genome Sequence of Saprolegnia declina VS20.</title>
        <authorList>
            <consortium name="The Broad Institute Genome Sequencing Platform"/>
            <person name="Russ C."/>
            <person name="Nusbaum C."/>
            <person name="Tyler B."/>
            <person name="van West P."/>
            <person name="Dieguez-Uribeondo J."/>
            <person name="de Bruijn I."/>
            <person name="Tripathy S."/>
            <person name="Jiang R."/>
            <person name="Young S.K."/>
            <person name="Zeng Q."/>
            <person name="Gargeya S."/>
            <person name="Fitzgerald M."/>
            <person name="Haas B."/>
            <person name="Abouelleil A."/>
            <person name="Alvarado L."/>
            <person name="Arachchi H.M."/>
            <person name="Berlin A."/>
            <person name="Chapman S.B."/>
            <person name="Goldberg J."/>
            <person name="Griggs A."/>
            <person name="Gujja S."/>
            <person name="Hansen M."/>
            <person name="Howarth C."/>
            <person name="Imamovic A."/>
            <person name="Larimer J."/>
            <person name="McCowen C."/>
            <person name="Montmayeur A."/>
            <person name="Murphy C."/>
            <person name="Neiman D."/>
            <person name="Pearson M."/>
            <person name="Priest M."/>
            <person name="Roberts A."/>
            <person name="Saif S."/>
            <person name="Shea T."/>
            <person name="Sisk P."/>
            <person name="Sykes S."/>
            <person name="Wortman J."/>
            <person name="Nusbaum C."/>
            <person name="Birren B."/>
        </authorList>
    </citation>
    <scope>NUCLEOTIDE SEQUENCE [LARGE SCALE GENOMIC DNA]</scope>
    <source>
        <strain evidence="6 7">VS20</strain>
    </source>
</reference>
<organism evidence="6 7">
    <name type="scientific">Saprolegnia diclina (strain VS20)</name>
    <dbReference type="NCBI Taxonomy" id="1156394"/>
    <lineage>
        <taxon>Eukaryota</taxon>
        <taxon>Sar</taxon>
        <taxon>Stramenopiles</taxon>
        <taxon>Oomycota</taxon>
        <taxon>Saprolegniomycetes</taxon>
        <taxon>Saprolegniales</taxon>
        <taxon>Saprolegniaceae</taxon>
        <taxon>Saprolegnia</taxon>
    </lineage>
</organism>
<sequence>MQLDDLGRLLDDSLSADAGRRQAAEAVLTQSFTSPGFALLLAQSLQLSMPLPLAHLASLLLKKVVIAHWEVDESNGYVIGDDEKTSIRATLVHGLSQLLHGAAPTHANDSKFQTALCLVLAEVVKHDWPEKWPDLFPVVLQLLSSTENEAHVQFAIKFFSCAIDHVASEHFVALIPLLFPHLERLFTADQSPSRLRARVIAIVQTCLTMTGVLAHAGDAAAGQVLHANVTPWIGRFVALLTPQHEALHLYVLRALAVFVGEWPKDMSSLIPDILPPVWQLLVAGVPAYETHVVLATDDADNNGYDSDDGASIGRAATVVQLFEFVRSLVQAPTKKTKGLIVSAMQPLVLHMVSYMQITASQMELWEDDPNKYIADEDDDSMEYNVRNSGVDLLQELETALGSNMLSTMIHAAQTRLADATSSWRVHEASLLVMGTLAKPLMKTVCINVSSVKIRPRQVRSDDFAMTMCTLRVDVYLKARALWCASRFAKAMNEAQLQAFLDVAVSGLDVHQVLPVKLYACRAIGLLLFHDQADTLVQPMAANILDRLMGLCASATTETIHVVLETMASIVHAVDAPHVAPIALLFVQFVLSLWSQRVDDRMVHDMTISILAAFLGFEAETSTQLVVEGVVATYRPLLHTLHVSQAIELLEMVLKHALPHATPSLQSSLVRAVLDPLLGLLLSTDDGSVLQVGGDCLKWCVMHAASDVQSTPVTGMSNGVDGVMQVAAKLLSPSVSDAVAINVGGLVSQVLLHLASVLPVETVQSLLLAVSQRLAAAAMPSLVQSLCLVYARLIHSHGASVILEALAALPAPAHGPGPTMLEFVCATWVQHQAEFYGQYALKVTVLALLKIVEANDVRVANLLVLGDPVVDVGAKRTLRSSKKTHEFTRVPFSTKVLGVLAQTYILVAMDAEDDEDALGDGAGWSDSEDDDEDDALYGQAQISSTFAPSDKYQLLSEMLEDQGGFGDDEGEPDEDALEAAMDPLNEIDLKSHIAHVVRTYSATANFNAIASTLSVSEQDILKDILQS</sequence>
<dbReference type="InterPro" id="IPR056840">
    <property type="entry name" value="HEAT_IPO9_central"/>
</dbReference>
<keyword evidence="3" id="KW-0653">Protein transport</keyword>
<dbReference type="VEuPathDB" id="FungiDB:SDRG_13579"/>
<dbReference type="GeneID" id="19954306"/>
<dbReference type="GO" id="GO:0006606">
    <property type="term" value="P:protein import into nucleus"/>
    <property type="evidence" value="ECO:0007669"/>
    <property type="project" value="TreeGrafter"/>
</dbReference>
<dbReference type="Gene3D" id="1.25.10.10">
    <property type="entry name" value="Leucine-rich Repeat Variant"/>
    <property type="match status" value="1"/>
</dbReference>
<evidence type="ECO:0000256" key="1">
    <source>
        <dbReference type="ARBA" id="ARBA00004123"/>
    </source>
</evidence>
<dbReference type="Pfam" id="PF03810">
    <property type="entry name" value="IBN_N"/>
    <property type="match status" value="1"/>
</dbReference>
<dbReference type="InterPro" id="IPR013598">
    <property type="entry name" value="Exportin-1/Importin-b-like"/>
</dbReference>
<keyword evidence="2" id="KW-0813">Transport</keyword>
<dbReference type="OrthoDB" id="431626at2759"/>
<dbReference type="AlphaFoldDB" id="T0Q2B2"/>
<dbReference type="InterPro" id="IPR001494">
    <property type="entry name" value="Importin-beta_N"/>
</dbReference>
<dbReference type="EMBL" id="JH767192">
    <property type="protein sequence ID" value="EQC28706.1"/>
    <property type="molecule type" value="Genomic_DNA"/>
</dbReference>
<dbReference type="STRING" id="1156394.T0Q2B2"/>
<evidence type="ECO:0000256" key="4">
    <source>
        <dbReference type="ARBA" id="ARBA00023242"/>
    </source>
</evidence>
<keyword evidence="4" id="KW-0539">Nucleus</keyword>
<dbReference type="PROSITE" id="PS50166">
    <property type="entry name" value="IMPORTIN_B_NT"/>
    <property type="match status" value="1"/>
</dbReference>
<dbReference type="PANTHER" id="PTHR10997">
    <property type="entry name" value="IMPORTIN-7, 8, 11"/>
    <property type="match status" value="1"/>
</dbReference>
<evidence type="ECO:0000313" key="7">
    <source>
        <dbReference type="Proteomes" id="UP000030762"/>
    </source>
</evidence>
<dbReference type="SMART" id="SM00913">
    <property type="entry name" value="IBN_N"/>
    <property type="match status" value="1"/>
</dbReference>
<evidence type="ECO:0000313" key="6">
    <source>
        <dbReference type="EMBL" id="EQC28706.1"/>
    </source>
</evidence>
<dbReference type="Proteomes" id="UP000030762">
    <property type="component" value="Unassembled WGS sequence"/>
</dbReference>
<comment type="subcellular location">
    <subcellularLocation>
        <location evidence="1">Nucleus</location>
    </subcellularLocation>
</comment>
<evidence type="ECO:0000256" key="3">
    <source>
        <dbReference type="ARBA" id="ARBA00022927"/>
    </source>
</evidence>
<gene>
    <name evidence="6" type="ORF">SDRG_13579</name>
</gene>
<dbReference type="PANTHER" id="PTHR10997:SF9">
    <property type="entry name" value="IMPORTIN-9"/>
    <property type="match status" value="1"/>
</dbReference>
<dbReference type="GO" id="GO:0005829">
    <property type="term" value="C:cytosol"/>
    <property type="evidence" value="ECO:0007669"/>
    <property type="project" value="TreeGrafter"/>
</dbReference>
<dbReference type="SUPFAM" id="SSF48371">
    <property type="entry name" value="ARM repeat"/>
    <property type="match status" value="1"/>
</dbReference>
<dbReference type="Pfam" id="PF08389">
    <property type="entry name" value="Xpo1"/>
    <property type="match status" value="1"/>
</dbReference>
<dbReference type="InParanoid" id="T0Q2B2"/>
<name>T0Q2B2_SAPDV</name>
<keyword evidence="7" id="KW-1185">Reference proteome</keyword>
<evidence type="ECO:0000256" key="2">
    <source>
        <dbReference type="ARBA" id="ARBA00022448"/>
    </source>
</evidence>
<dbReference type="RefSeq" id="XP_008617898.1">
    <property type="nucleotide sequence ID" value="XM_008619676.1"/>
</dbReference>
<accession>T0Q2B2</accession>
<dbReference type="InterPro" id="IPR011989">
    <property type="entry name" value="ARM-like"/>
</dbReference>
<dbReference type="GO" id="GO:0031267">
    <property type="term" value="F:small GTPase binding"/>
    <property type="evidence" value="ECO:0007669"/>
    <property type="project" value="InterPro"/>
</dbReference>
<proteinExistence type="predicted"/>
<dbReference type="OMA" id="NPDQYTI"/>